<dbReference type="EMBL" id="MCGN01000011">
    <property type="protein sequence ID" value="ORY91282.1"/>
    <property type="molecule type" value="Genomic_DNA"/>
</dbReference>
<feature type="region of interest" description="Disordered" evidence="4">
    <location>
        <begin position="1"/>
        <end position="57"/>
    </location>
</feature>
<evidence type="ECO:0000256" key="3">
    <source>
        <dbReference type="SAM" id="Coils"/>
    </source>
</evidence>
<feature type="compositionally biased region" description="Acidic residues" evidence="4">
    <location>
        <begin position="383"/>
        <end position="392"/>
    </location>
</feature>
<dbReference type="CDD" id="cd00160">
    <property type="entry name" value="RhoGEF"/>
    <property type="match status" value="1"/>
</dbReference>
<dbReference type="PANTHER" id="PTHR46572">
    <property type="entry name" value="RHO1 GDP-GTP EXCHANGE PROTEIN 1-RELATED"/>
    <property type="match status" value="1"/>
</dbReference>
<dbReference type="PANTHER" id="PTHR46572:SF1">
    <property type="entry name" value="RHO1 GUANINE NUCLEOTIDE EXCHANGE FACTOR TUS1"/>
    <property type="match status" value="1"/>
</dbReference>
<dbReference type="Gene3D" id="1.20.900.10">
    <property type="entry name" value="Dbl homology (DH) domain"/>
    <property type="match status" value="1"/>
</dbReference>
<dbReference type="GO" id="GO:0005085">
    <property type="term" value="F:guanyl-nucleotide exchange factor activity"/>
    <property type="evidence" value="ECO:0007669"/>
    <property type="project" value="UniProtKB-KW"/>
</dbReference>
<sequence>MSEDHPRYDGNSPYPPNDLHSGRSEPLRPNQGWTEETSEPPQLPQRPVSINGVPQYPSAQYAQGAQYGHQYSNYDAHRVSMPMPMGYPDPSQGHSSSYHTHAPPPPPPPPMHGYDGPANMGAHYPGPNGRQPPVMIMPVPYPLGQQQHHQPYRQQPYPPPLNQGSGPPLPPRQYQPGYPPSSPALPGPQPYQDQPGSPYSPRFEPAPSSPYPPNHPGAPYPPPHSTPHSQPSSPYPPSLSTNSQPSSPLVHHTEPTPASPYPPAHQYPPSSSERVDAYPSPMPQPAPPPPPSYPPFGVNVPKAYMPMPVRYPSQRRHPPPQFAQLPVYPPPGYFRPPEQDFINRYRSSTVQPSAAAAAEELHRTSMRRPNVRDKRKSIRTYDSDSDSDDDENQATVHEDASLINKPLPPPPSPTRDETTFSLAAAPAPPAHTLQEELVSVQLATKDDTMDIHRLSGLTRQFVESVKSLQGVRELSVLNNRKHSFTGQEAVAIIREILQDAYPDKYCATVAEALMFCKPRGVFQVVESSQRTRSAKAFVSTADEIYALDDLYISGKWVPLGVITSLTPCYVYGCQPGAGGCYAPRCPNKLDVFIQDIEARPDLTRTISLRSSLIDMDGMHTSETWGQQIAPEVYETIEQHERDRQEAMNEIVYTEEQYQRDLDILHEVIVTPLMEANVLDEAQLSLFIGSVFSNYKELLDLSTELCHDLFARQDEHTGEQVPGIADILVKHFSRFRNPFAAYVPNVHLAEYIVADEMRKNAKFRAFLQNVESDSRLKKQSFRHYLLRPVMRVQRYPLLLHALIKKTDKDSEEHTALEHCDSIIGETAAVCDQLSDSIRNRVEILKLNDALTCRQGEYYDLKLTDPSRKVYFRGNLKRENSTLEVSEKHVHAVLLDHMLLLTKPRQTSQGTEYRIWRRPIPLQMLFVPQSKSNDFNLPRPRLQSNSSTLSAYNNLRTSATMRHSSLAGNSLSLTIINPGRHGGEYHFVCSSYDEKRRWLDAIQEARARLKQQGETEAFELQSMEASYFPEGSTSLLDGHGRVNCSIPFATLDGTNMLAVGTTTGVYIKALEEKQRMRSVLSLKYVTQLAVMEKQRVLLVLADKTLQAYPLDELISTKNVKAPDRLMEEVADHVQFFQLGVCNDMEMLVYARLKPVSTNFIVLTPRDEEGGHHHERRLRRHSFFRHHENKSGRFHKHKEFTVGARATQIHFLRARLAIVCDRGFEIINLNDLSSGRSIPYQDDPEFEFLTQRSDDLKPLAMFRVQNKFLLCYNKFAFFVNNHNQSLVPRDSTSPLVCEWECHPEDIVFQYPYVIAFDQQFIEIRHIITGDLVQIIPGNDCRLTCVEGSTIQGCIVHANRPAFQDIFQLVPRKSIEETK</sequence>
<dbReference type="Gene3D" id="2.30.29.30">
    <property type="entry name" value="Pleckstrin-homology domain (PH domain)/Phosphotyrosine-binding domain (PTB)"/>
    <property type="match status" value="1"/>
</dbReference>
<dbReference type="Pfam" id="PF00780">
    <property type="entry name" value="CNH"/>
    <property type="match status" value="1"/>
</dbReference>
<feature type="domain" description="CNH" evidence="7">
    <location>
        <begin position="1037"/>
        <end position="1347"/>
    </location>
</feature>
<feature type="coiled-coil region" evidence="3">
    <location>
        <begin position="629"/>
        <end position="656"/>
    </location>
</feature>
<protein>
    <submittedName>
        <fullName evidence="8">CNH domain-domain-containing protein</fullName>
    </submittedName>
</protein>
<feature type="compositionally biased region" description="Low complexity" evidence="4">
    <location>
        <begin position="226"/>
        <end position="243"/>
    </location>
</feature>
<dbReference type="Pfam" id="PF00621">
    <property type="entry name" value="RhoGEF"/>
    <property type="match status" value="1"/>
</dbReference>
<evidence type="ECO:0000313" key="9">
    <source>
        <dbReference type="Proteomes" id="UP000242180"/>
    </source>
</evidence>
<feature type="compositionally biased region" description="Pro residues" evidence="4">
    <location>
        <begin position="257"/>
        <end position="266"/>
    </location>
</feature>
<feature type="compositionally biased region" description="Pro residues" evidence="4">
    <location>
        <begin position="280"/>
        <end position="294"/>
    </location>
</feature>
<evidence type="ECO:0000313" key="8">
    <source>
        <dbReference type="EMBL" id="ORY91282.1"/>
    </source>
</evidence>
<reference evidence="8 9" key="1">
    <citation type="submission" date="2016-07" db="EMBL/GenBank/DDBJ databases">
        <title>Pervasive Adenine N6-methylation of Active Genes in Fungi.</title>
        <authorList>
            <consortium name="DOE Joint Genome Institute"/>
            <person name="Mondo S.J."/>
            <person name="Dannebaum R.O."/>
            <person name="Kuo R.C."/>
            <person name="Labutti K."/>
            <person name="Haridas S."/>
            <person name="Kuo A."/>
            <person name="Salamov A."/>
            <person name="Ahrendt S.R."/>
            <person name="Lipzen A."/>
            <person name="Sullivan W."/>
            <person name="Andreopoulos W.B."/>
            <person name="Clum A."/>
            <person name="Lindquist E."/>
            <person name="Daum C."/>
            <person name="Ramamoorthy G.K."/>
            <person name="Gryganskyi A."/>
            <person name="Culley D."/>
            <person name="Magnuson J.K."/>
            <person name="James T.Y."/>
            <person name="O'Malley M.A."/>
            <person name="Stajich J.E."/>
            <person name="Spatafora J.W."/>
            <person name="Visel A."/>
            <person name="Grigoriev I.V."/>
        </authorList>
    </citation>
    <scope>NUCLEOTIDE SEQUENCE [LARGE SCALE GENOMIC DNA]</scope>
    <source>
        <strain evidence="8 9">NRRL 2496</strain>
    </source>
</reference>
<dbReference type="PROSITE" id="PS50010">
    <property type="entry name" value="DH_2"/>
    <property type="match status" value="1"/>
</dbReference>
<dbReference type="Pfam" id="PF15405">
    <property type="entry name" value="PH_5"/>
    <property type="match status" value="1"/>
</dbReference>
<feature type="compositionally biased region" description="Pro residues" evidence="4">
    <location>
        <begin position="102"/>
        <end position="111"/>
    </location>
</feature>
<feature type="compositionally biased region" description="Pro residues" evidence="4">
    <location>
        <begin position="207"/>
        <end position="225"/>
    </location>
</feature>
<dbReference type="SMART" id="SM00036">
    <property type="entry name" value="CNH"/>
    <property type="match status" value="1"/>
</dbReference>
<dbReference type="InParanoid" id="A0A1X2H1P0"/>
<accession>A0A1X2H1P0</accession>
<dbReference type="InterPro" id="IPR052233">
    <property type="entry name" value="Rho-type_GEFs"/>
</dbReference>
<evidence type="ECO:0000256" key="2">
    <source>
        <dbReference type="ARBA" id="ARBA00022658"/>
    </source>
</evidence>
<proteinExistence type="predicted"/>
<dbReference type="SMART" id="SM00325">
    <property type="entry name" value="RhoGEF"/>
    <property type="match status" value="1"/>
</dbReference>
<dbReference type="InterPro" id="IPR011993">
    <property type="entry name" value="PH-like_dom_sf"/>
</dbReference>
<evidence type="ECO:0000259" key="5">
    <source>
        <dbReference type="PROSITE" id="PS50003"/>
    </source>
</evidence>
<organism evidence="8 9">
    <name type="scientific">Syncephalastrum racemosum</name>
    <name type="common">Filamentous fungus</name>
    <dbReference type="NCBI Taxonomy" id="13706"/>
    <lineage>
        <taxon>Eukaryota</taxon>
        <taxon>Fungi</taxon>
        <taxon>Fungi incertae sedis</taxon>
        <taxon>Mucoromycota</taxon>
        <taxon>Mucoromycotina</taxon>
        <taxon>Mucoromycetes</taxon>
        <taxon>Mucorales</taxon>
        <taxon>Syncephalastraceae</taxon>
        <taxon>Syncephalastrum</taxon>
    </lineage>
</organism>
<dbReference type="InterPro" id="IPR035899">
    <property type="entry name" value="DBL_dom_sf"/>
</dbReference>
<dbReference type="PROSITE" id="PS50003">
    <property type="entry name" value="PH_DOMAIN"/>
    <property type="match status" value="1"/>
</dbReference>
<evidence type="ECO:0000259" key="7">
    <source>
        <dbReference type="PROSITE" id="PS50219"/>
    </source>
</evidence>
<dbReference type="InterPro" id="IPR000219">
    <property type="entry name" value="DH_dom"/>
</dbReference>
<name>A0A1X2H1P0_SYNRA</name>
<feature type="domain" description="DH" evidence="6">
    <location>
        <begin position="642"/>
        <end position="832"/>
    </location>
</feature>
<evidence type="ECO:0000256" key="4">
    <source>
        <dbReference type="SAM" id="MobiDB-lite"/>
    </source>
</evidence>
<dbReference type="InterPro" id="IPR001180">
    <property type="entry name" value="CNH_dom"/>
</dbReference>
<keyword evidence="9" id="KW-1185">Reference proteome</keyword>
<feature type="compositionally biased region" description="Pro residues" evidence="4">
    <location>
        <begin position="156"/>
        <end position="189"/>
    </location>
</feature>
<dbReference type="Proteomes" id="UP000242180">
    <property type="component" value="Unassembled WGS sequence"/>
</dbReference>
<dbReference type="STRING" id="13706.A0A1X2H1P0"/>
<keyword evidence="3" id="KW-0175">Coiled coil</keyword>
<evidence type="ECO:0000259" key="6">
    <source>
        <dbReference type="PROSITE" id="PS50010"/>
    </source>
</evidence>
<evidence type="ECO:0000256" key="1">
    <source>
        <dbReference type="ARBA" id="ARBA00022553"/>
    </source>
</evidence>
<dbReference type="OMA" id="CHPEDIV"/>
<dbReference type="InterPro" id="IPR041675">
    <property type="entry name" value="PH_5"/>
</dbReference>
<dbReference type="InterPro" id="IPR001849">
    <property type="entry name" value="PH_domain"/>
</dbReference>
<dbReference type="SUPFAM" id="SSF50729">
    <property type="entry name" value="PH domain-like"/>
    <property type="match status" value="1"/>
</dbReference>
<dbReference type="SMART" id="SM00233">
    <property type="entry name" value="PH"/>
    <property type="match status" value="1"/>
</dbReference>
<feature type="compositionally biased region" description="Low complexity" evidence="4">
    <location>
        <begin position="145"/>
        <end position="155"/>
    </location>
</feature>
<dbReference type="PROSITE" id="PS50219">
    <property type="entry name" value="CNH"/>
    <property type="match status" value="1"/>
</dbReference>
<gene>
    <name evidence="8" type="ORF">BCR43DRAFT_464046</name>
</gene>
<keyword evidence="1" id="KW-0597">Phosphoprotein</keyword>
<dbReference type="SUPFAM" id="SSF48065">
    <property type="entry name" value="DBL homology domain (DH-domain)"/>
    <property type="match status" value="1"/>
</dbReference>
<feature type="domain" description="PH" evidence="5">
    <location>
        <begin position="867"/>
        <end position="1005"/>
    </location>
</feature>
<feature type="region of interest" description="Disordered" evidence="4">
    <location>
        <begin position="78"/>
        <end position="419"/>
    </location>
</feature>
<keyword evidence="2" id="KW-0344">Guanine-nucleotide releasing factor</keyword>
<comment type="caution">
    <text evidence="8">The sequence shown here is derived from an EMBL/GenBank/DDBJ whole genome shotgun (WGS) entry which is preliminary data.</text>
</comment>
<dbReference type="OrthoDB" id="2272012at2759"/>